<reference evidence="2 3" key="1">
    <citation type="journal article" date="2021" name="MBio">
        <title>Poor Competitiveness of Bradyrhizobium in Pigeon Pea Root Colonization in Indian Soils.</title>
        <authorList>
            <person name="Chalasani D."/>
            <person name="Basu A."/>
            <person name="Pullabhotla S.V.S.R.N."/>
            <person name="Jorrin B."/>
            <person name="Neal A.L."/>
            <person name="Poole P.S."/>
            <person name="Podile A.R."/>
            <person name="Tkacz A."/>
        </authorList>
    </citation>
    <scope>NUCLEOTIDE SEQUENCE [LARGE SCALE GENOMIC DNA]</scope>
    <source>
        <strain evidence="2 3">HU14</strain>
    </source>
</reference>
<feature type="compositionally biased region" description="Basic residues" evidence="1">
    <location>
        <begin position="43"/>
        <end position="57"/>
    </location>
</feature>
<dbReference type="RefSeq" id="WP_220301366.1">
    <property type="nucleotide sequence ID" value="NZ_JAEUAW010000010.1"/>
</dbReference>
<feature type="region of interest" description="Disordered" evidence="1">
    <location>
        <begin position="38"/>
        <end position="57"/>
    </location>
</feature>
<dbReference type="Proteomes" id="UP001196843">
    <property type="component" value="Unassembled WGS sequence"/>
</dbReference>
<protein>
    <submittedName>
        <fullName evidence="2">Uncharacterized protein</fullName>
    </submittedName>
</protein>
<proteinExistence type="predicted"/>
<sequence length="57" mass="6959">MRRFVGIGHVFHHTLHDIEQLELHHWLQLAIAYDEHVEETKRQAAKHRTSRTPIRRR</sequence>
<keyword evidence="3" id="KW-1185">Reference proteome</keyword>
<evidence type="ECO:0000256" key="1">
    <source>
        <dbReference type="SAM" id="MobiDB-lite"/>
    </source>
</evidence>
<organism evidence="2 3">
    <name type="scientific">Microbacterium jejuense</name>
    <dbReference type="NCBI Taxonomy" id="1263637"/>
    <lineage>
        <taxon>Bacteria</taxon>
        <taxon>Bacillati</taxon>
        <taxon>Actinomycetota</taxon>
        <taxon>Actinomycetes</taxon>
        <taxon>Micrococcales</taxon>
        <taxon>Microbacteriaceae</taxon>
        <taxon>Microbacterium</taxon>
    </lineage>
</organism>
<evidence type="ECO:0000313" key="2">
    <source>
        <dbReference type="EMBL" id="MBW9094643.1"/>
    </source>
</evidence>
<gene>
    <name evidence="2" type="ORF">JNB62_13180</name>
</gene>
<accession>A0ABS7HRV6</accession>
<dbReference type="EMBL" id="JAEUAW010000010">
    <property type="protein sequence ID" value="MBW9094643.1"/>
    <property type="molecule type" value="Genomic_DNA"/>
</dbReference>
<name>A0ABS7HRV6_9MICO</name>
<comment type="caution">
    <text evidence="2">The sequence shown here is derived from an EMBL/GenBank/DDBJ whole genome shotgun (WGS) entry which is preliminary data.</text>
</comment>
<evidence type="ECO:0000313" key="3">
    <source>
        <dbReference type="Proteomes" id="UP001196843"/>
    </source>
</evidence>